<accession>A0A5Y0S399</accession>
<dbReference type="AlphaFoldDB" id="A0A5Y0S399"/>
<evidence type="ECO:0000313" key="2">
    <source>
        <dbReference type="EMBL" id="ECB7109932.1"/>
    </source>
</evidence>
<protein>
    <submittedName>
        <fullName evidence="2">Uncharacterized protein</fullName>
    </submittedName>
</protein>
<sequence length="59" mass="6567">MNFSELNSATQEKARETLKQILVARKQLTEDECKRAAGCVSAAFIAMERFDGAPDECED</sequence>
<dbReference type="EMBL" id="AAHWTY010000134">
    <property type="protein sequence ID" value="ECB1915727.1"/>
    <property type="molecule type" value="Genomic_DNA"/>
</dbReference>
<reference evidence="2" key="1">
    <citation type="submission" date="2019-03" db="EMBL/GenBank/DDBJ databases">
        <authorList>
            <person name="Ashton P.M."/>
            <person name="Dallman T."/>
            <person name="Nair S."/>
            <person name="De Pinna E."/>
            <person name="Peters T."/>
            <person name="Grant K."/>
        </authorList>
    </citation>
    <scope>NUCLEOTIDE SEQUENCE [LARGE SCALE GENOMIC DNA]</scope>
    <source>
        <strain evidence="2">271153</strain>
        <strain evidence="1">500372</strain>
    </source>
</reference>
<comment type="caution">
    <text evidence="2">The sequence shown here is derived from an EMBL/GenBank/DDBJ whole genome shotgun (WGS) entry which is preliminary data.</text>
</comment>
<name>A0A5Y0S399_SALNE</name>
<proteinExistence type="predicted"/>
<organism evidence="2">
    <name type="scientific">Salmonella newport</name>
    <dbReference type="NCBI Taxonomy" id="108619"/>
    <lineage>
        <taxon>Bacteria</taxon>
        <taxon>Pseudomonadati</taxon>
        <taxon>Pseudomonadota</taxon>
        <taxon>Gammaproteobacteria</taxon>
        <taxon>Enterobacterales</taxon>
        <taxon>Enterobacteriaceae</taxon>
        <taxon>Salmonella</taxon>
    </lineage>
</organism>
<dbReference type="Proteomes" id="UP000839827">
    <property type="component" value="Unassembled WGS sequence"/>
</dbReference>
<gene>
    <name evidence="2" type="ORF">E1A34_28685</name>
    <name evidence="1" type="ORF">EVG73_25730</name>
</gene>
<evidence type="ECO:0000313" key="1">
    <source>
        <dbReference type="EMBL" id="ECB1915727.1"/>
    </source>
</evidence>
<dbReference type="EMBL" id="AAHYLK010000105">
    <property type="protein sequence ID" value="ECB7109932.1"/>
    <property type="molecule type" value="Genomic_DNA"/>
</dbReference>